<dbReference type="AlphaFoldDB" id="A0A3P6SDL0"/>
<protein>
    <submittedName>
        <fullName evidence="1">Uncharacterized protein</fullName>
    </submittedName>
</protein>
<keyword evidence="2" id="KW-1185">Reference proteome</keyword>
<dbReference type="Proteomes" id="UP000271889">
    <property type="component" value="Unassembled WGS sequence"/>
</dbReference>
<evidence type="ECO:0000313" key="2">
    <source>
        <dbReference type="Proteomes" id="UP000271889"/>
    </source>
</evidence>
<proteinExistence type="predicted"/>
<name>A0A3P6SDL0_CYLGO</name>
<evidence type="ECO:0000313" key="1">
    <source>
        <dbReference type="EMBL" id="VDK52411.1"/>
    </source>
</evidence>
<accession>A0A3P6SDL0</accession>
<reference evidence="1 2" key="1">
    <citation type="submission" date="2018-11" db="EMBL/GenBank/DDBJ databases">
        <authorList>
            <consortium name="Pathogen Informatics"/>
        </authorList>
    </citation>
    <scope>NUCLEOTIDE SEQUENCE [LARGE SCALE GENOMIC DNA]</scope>
</reference>
<organism evidence="1 2">
    <name type="scientific">Cylicostephanus goldi</name>
    <name type="common">Nematode worm</name>
    <dbReference type="NCBI Taxonomy" id="71465"/>
    <lineage>
        <taxon>Eukaryota</taxon>
        <taxon>Metazoa</taxon>
        <taxon>Ecdysozoa</taxon>
        <taxon>Nematoda</taxon>
        <taxon>Chromadorea</taxon>
        <taxon>Rhabditida</taxon>
        <taxon>Rhabditina</taxon>
        <taxon>Rhabditomorpha</taxon>
        <taxon>Strongyloidea</taxon>
        <taxon>Strongylidae</taxon>
        <taxon>Cylicostephanus</taxon>
    </lineage>
</organism>
<gene>
    <name evidence="1" type="ORF">CGOC_LOCUS2362</name>
</gene>
<dbReference type="EMBL" id="UYRV01005243">
    <property type="protein sequence ID" value="VDK52411.1"/>
    <property type="molecule type" value="Genomic_DNA"/>
</dbReference>
<sequence length="97" mass="10526">MGKNSHLGDGTPLAGEEGARGRRLFSAGKLLEVANLVRDDNVPADIVGPVPVLLDEAADVAILFATTSERSSANWGRCWKFVHRFKIHRLSGVPPHR</sequence>